<keyword evidence="3" id="KW-0472">Membrane</keyword>
<evidence type="ECO:0000256" key="1">
    <source>
        <dbReference type="ARBA" id="ARBA00004459"/>
    </source>
</evidence>
<dbReference type="PROSITE" id="PS51257">
    <property type="entry name" value="PROKAR_LIPOPROTEIN"/>
    <property type="match status" value="1"/>
</dbReference>
<dbReference type="RefSeq" id="WP_171579472.1">
    <property type="nucleotide sequence ID" value="NZ_JAAVLX010000003.1"/>
</dbReference>
<feature type="region of interest" description="Disordered" evidence="7">
    <location>
        <begin position="33"/>
        <end position="87"/>
    </location>
</feature>
<dbReference type="EMBL" id="JAAVLX010000003">
    <property type="protein sequence ID" value="NOJ40268.1"/>
    <property type="molecule type" value="Genomic_DNA"/>
</dbReference>
<evidence type="ECO:0000313" key="9">
    <source>
        <dbReference type="Proteomes" id="UP000544122"/>
    </source>
</evidence>
<comment type="caution">
    <text evidence="8">The sequence shown here is derived from an EMBL/GenBank/DDBJ whole genome shotgun (WGS) entry which is preliminary data.</text>
</comment>
<evidence type="ECO:0000256" key="5">
    <source>
        <dbReference type="ARBA" id="ARBA00023237"/>
    </source>
</evidence>
<protein>
    <submittedName>
        <fullName evidence="8">Lipoprotein</fullName>
    </submittedName>
</protein>
<evidence type="ECO:0000313" key="8">
    <source>
        <dbReference type="EMBL" id="NOJ40268.1"/>
    </source>
</evidence>
<reference evidence="8 9" key="1">
    <citation type="submission" date="2020-03" db="EMBL/GenBank/DDBJ databases">
        <title>Bradyrhizobium diversity isolated from nodules of Indigofera sp.</title>
        <authorList>
            <person name="Klepa M."/>
            <person name="Helene L."/>
            <person name="Hungria M."/>
        </authorList>
    </citation>
    <scope>NUCLEOTIDE SEQUENCE [LARGE SCALE GENOMIC DNA]</scope>
    <source>
        <strain evidence="8 9">WSM 1791</strain>
    </source>
</reference>
<keyword evidence="9" id="KW-1185">Reference proteome</keyword>
<evidence type="ECO:0000256" key="3">
    <source>
        <dbReference type="ARBA" id="ARBA00023136"/>
    </source>
</evidence>
<dbReference type="InterPro" id="IPR032831">
    <property type="entry name" value="LptM_cons"/>
</dbReference>
<evidence type="ECO:0000256" key="2">
    <source>
        <dbReference type="ARBA" id="ARBA00022729"/>
    </source>
</evidence>
<dbReference type="AlphaFoldDB" id="A0A7Y4GRG3"/>
<gene>
    <name evidence="8" type="ORF">HCN58_11760</name>
</gene>
<comment type="subcellular location">
    <subcellularLocation>
        <location evidence="1">Cell outer membrane</location>
        <topology evidence="1">Lipid-anchor</topology>
    </subcellularLocation>
</comment>
<keyword evidence="2" id="KW-0732">Signal</keyword>
<dbReference type="NCBIfam" id="NF047847">
    <property type="entry name" value="SS_mature_LptM"/>
    <property type="match status" value="1"/>
</dbReference>
<dbReference type="GO" id="GO:0009279">
    <property type="term" value="C:cell outer membrane"/>
    <property type="evidence" value="ECO:0007669"/>
    <property type="project" value="UniProtKB-SubCell"/>
</dbReference>
<accession>A0A7Y4GRG3</accession>
<keyword evidence="6 8" id="KW-0449">Lipoprotein</keyword>
<organism evidence="8 9">
    <name type="scientific">Bradyrhizobium australiense</name>
    <dbReference type="NCBI Taxonomy" id="2721161"/>
    <lineage>
        <taxon>Bacteria</taxon>
        <taxon>Pseudomonadati</taxon>
        <taxon>Pseudomonadota</taxon>
        <taxon>Alphaproteobacteria</taxon>
        <taxon>Hyphomicrobiales</taxon>
        <taxon>Nitrobacteraceae</taxon>
        <taxon>Bradyrhizobium</taxon>
    </lineage>
</organism>
<dbReference type="Pfam" id="PF13627">
    <property type="entry name" value="LptM_cons"/>
    <property type="match status" value="1"/>
</dbReference>
<proteinExistence type="predicted"/>
<evidence type="ECO:0000256" key="7">
    <source>
        <dbReference type="SAM" id="MobiDB-lite"/>
    </source>
</evidence>
<keyword evidence="4" id="KW-0564">Palmitate</keyword>
<evidence type="ECO:0000256" key="6">
    <source>
        <dbReference type="ARBA" id="ARBA00023288"/>
    </source>
</evidence>
<sequence length="87" mass="8964">MISNYRPSSSGWAIILLSVTALALGGCGRKGGLDLPPNAPPQAQVTSDTEAERAAQPGVFNSTYGSEAAPAAPKGRKKPFVLDPLLD</sequence>
<evidence type="ECO:0000256" key="4">
    <source>
        <dbReference type="ARBA" id="ARBA00023139"/>
    </source>
</evidence>
<keyword evidence="5" id="KW-0998">Cell outer membrane</keyword>
<name>A0A7Y4GRG3_9BRAD</name>
<dbReference type="Proteomes" id="UP000544122">
    <property type="component" value="Unassembled WGS sequence"/>
</dbReference>